<dbReference type="RefSeq" id="WP_176030419.1">
    <property type="nucleotide sequence ID" value="NZ_JBHSJV010000001.1"/>
</dbReference>
<feature type="transmembrane region" description="Helical" evidence="1">
    <location>
        <begin position="56"/>
        <end position="79"/>
    </location>
</feature>
<proteinExistence type="predicted"/>
<dbReference type="Proteomes" id="UP001597459">
    <property type="component" value="Unassembled WGS sequence"/>
</dbReference>
<sequence length="311" mass="35850">MEVIYIISIVAFVIIILYNLFVTSANLFSIISFCFKINSVAHYWSDVKKANVHARSIYSTIIGLVIALIAYLIISPVIFFRKYLFSTKSGTDYFSNVQKDKILLFVQHLKESLPKATQYNYQIPLDKLLEGIPPNTTLNQQLQLIADKMCVHLLLDKPIKVMTINTVDAGKFEHINGMNCIFINGDQSKHNIHQKYAILAHEITHYYLEHHNIRMANTNENEFLTEICAVYVGFGFIMLDGYDYVKTADQYNKVGYVDAKVLLEAIIQVAYVRRQNPFHIVKNLGIPTRFIARIKLKALIQEYKAFQKKKQ</sequence>
<protein>
    <recommendedName>
        <fullName evidence="4">Peptidase M48 domain-containing protein</fullName>
    </recommendedName>
</protein>
<keyword evidence="1" id="KW-1133">Transmembrane helix</keyword>
<reference evidence="3" key="1">
    <citation type="journal article" date="2019" name="Int. J. Syst. Evol. Microbiol.">
        <title>The Global Catalogue of Microorganisms (GCM) 10K type strain sequencing project: providing services to taxonomists for standard genome sequencing and annotation.</title>
        <authorList>
            <consortium name="The Broad Institute Genomics Platform"/>
            <consortium name="The Broad Institute Genome Sequencing Center for Infectious Disease"/>
            <person name="Wu L."/>
            <person name="Ma J."/>
        </authorList>
    </citation>
    <scope>NUCLEOTIDE SEQUENCE [LARGE SCALE GENOMIC DNA]</scope>
    <source>
        <strain evidence="3">KCTC 42423</strain>
    </source>
</reference>
<keyword evidence="1" id="KW-0812">Transmembrane</keyword>
<keyword evidence="1" id="KW-0472">Membrane</keyword>
<evidence type="ECO:0000256" key="1">
    <source>
        <dbReference type="SAM" id="Phobius"/>
    </source>
</evidence>
<comment type="caution">
    <text evidence="2">The sequence shown here is derived from an EMBL/GenBank/DDBJ whole genome shotgun (WGS) entry which is preliminary data.</text>
</comment>
<name>A0ABW5NAX4_9FLAO</name>
<evidence type="ECO:0008006" key="4">
    <source>
        <dbReference type="Google" id="ProtNLM"/>
    </source>
</evidence>
<evidence type="ECO:0000313" key="2">
    <source>
        <dbReference type="EMBL" id="MFD2592585.1"/>
    </source>
</evidence>
<evidence type="ECO:0000313" key="3">
    <source>
        <dbReference type="Proteomes" id="UP001597459"/>
    </source>
</evidence>
<accession>A0ABW5NAX4</accession>
<dbReference type="EMBL" id="JBHULX010000039">
    <property type="protein sequence ID" value="MFD2592585.1"/>
    <property type="molecule type" value="Genomic_DNA"/>
</dbReference>
<organism evidence="2 3">
    <name type="scientific">Aquimarina hainanensis</name>
    <dbReference type="NCBI Taxonomy" id="1578017"/>
    <lineage>
        <taxon>Bacteria</taxon>
        <taxon>Pseudomonadati</taxon>
        <taxon>Bacteroidota</taxon>
        <taxon>Flavobacteriia</taxon>
        <taxon>Flavobacteriales</taxon>
        <taxon>Flavobacteriaceae</taxon>
        <taxon>Aquimarina</taxon>
    </lineage>
</organism>
<keyword evidence="3" id="KW-1185">Reference proteome</keyword>
<gene>
    <name evidence="2" type="ORF">ACFSTE_17240</name>
</gene>
<feature type="transmembrane region" description="Helical" evidence="1">
    <location>
        <begin position="6"/>
        <end position="35"/>
    </location>
</feature>